<dbReference type="EMBL" id="QNUK01000013">
    <property type="protein sequence ID" value="KAF5908423.1"/>
    <property type="molecule type" value="Genomic_DNA"/>
</dbReference>
<evidence type="ECO:0000313" key="2">
    <source>
        <dbReference type="Proteomes" id="UP000727407"/>
    </source>
</evidence>
<reference evidence="1" key="1">
    <citation type="submission" date="2020-07" db="EMBL/GenBank/DDBJ databases">
        <title>Clarias magur genome sequencing, assembly and annotation.</title>
        <authorList>
            <person name="Kushwaha B."/>
            <person name="Kumar R."/>
            <person name="Das P."/>
            <person name="Joshi C.G."/>
            <person name="Kumar D."/>
            <person name="Nagpure N.S."/>
            <person name="Pandey M."/>
            <person name="Agarwal S."/>
            <person name="Srivastava S."/>
            <person name="Singh M."/>
            <person name="Sahoo L."/>
            <person name="Jayasankar P."/>
            <person name="Meher P.K."/>
            <person name="Koringa P.G."/>
            <person name="Iquebal M.A."/>
            <person name="Das S.P."/>
            <person name="Bit A."/>
            <person name="Patnaik S."/>
            <person name="Patel N."/>
            <person name="Shah T.M."/>
            <person name="Hinsu A."/>
            <person name="Jena J.K."/>
        </authorList>
    </citation>
    <scope>NUCLEOTIDE SEQUENCE</scope>
    <source>
        <strain evidence="1">CIFAMagur01</strain>
        <tissue evidence="1">Testis</tissue>
    </source>
</reference>
<keyword evidence="2" id="KW-1185">Reference proteome</keyword>
<dbReference type="AlphaFoldDB" id="A0A8J4UHC1"/>
<proteinExistence type="predicted"/>
<protein>
    <submittedName>
        <fullName evidence="1">Uncharacterized protein</fullName>
    </submittedName>
</protein>
<name>A0A8J4UHC1_CLAMG</name>
<organism evidence="1 2">
    <name type="scientific">Clarias magur</name>
    <name type="common">Asian catfish</name>
    <name type="synonym">Macropteronotus magur</name>
    <dbReference type="NCBI Taxonomy" id="1594786"/>
    <lineage>
        <taxon>Eukaryota</taxon>
        <taxon>Metazoa</taxon>
        <taxon>Chordata</taxon>
        <taxon>Craniata</taxon>
        <taxon>Vertebrata</taxon>
        <taxon>Euteleostomi</taxon>
        <taxon>Actinopterygii</taxon>
        <taxon>Neopterygii</taxon>
        <taxon>Teleostei</taxon>
        <taxon>Ostariophysi</taxon>
        <taxon>Siluriformes</taxon>
        <taxon>Clariidae</taxon>
        <taxon>Clarias</taxon>
    </lineage>
</organism>
<dbReference type="Proteomes" id="UP000727407">
    <property type="component" value="Unassembled WGS sequence"/>
</dbReference>
<sequence length="92" mass="10168">MPWLVCQSCTASFCSNGPQWPWNGNESCRRDGQPVCVSQQKHDERGAAAAGLLKLTTHSTGLTQCEVLPPVKIRYALFIHRGMLYIPHSSTP</sequence>
<accession>A0A8J4UHC1</accession>
<evidence type="ECO:0000313" key="1">
    <source>
        <dbReference type="EMBL" id="KAF5908423.1"/>
    </source>
</evidence>
<gene>
    <name evidence="1" type="ORF">DAT39_001935</name>
</gene>
<comment type="caution">
    <text evidence="1">The sequence shown here is derived from an EMBL/GenBank/DDBJ whole genome shotgun (WGS) entry which is preliminary data.</text>
</comment>